<reference evidence="4" key="1">
    <citation type="submission" date="2016-06" db="UniProtKB">
        <authorList>
            <consortium name="WormBaseParasite"/>
        </authorList>
    </citation>
    <scope>IDENTIFICATION</scope>
</reference>
<evidence type="ECO:0000256" key="1">
    <source>
        <dbReference type="SAM" id="MobiDB-lite"/>
    </source>
</evidence>
<evidence type="ECO:0000313" key="4">
    <source>
        <dbReference type="WBParaSite" id="ECPE_0001528801-mRNA-1"/>
    </source>
</evidence>
<dbReference type="AlphaFoldDB" id="A0A183B7R3"/>
<gene>
    <name evidence="2" type="ORF">ECPE_LOCUS15248</name>
</gene>
<sequence length="101" mass="11329">MTTSIPSVETVKEPKVEGKKANDAAESEDNRSGSTTKSQRVTGIGLGNIFSGQPIQLKQTSLKEVIKDVSFCTRSLRVFMFSNILNHQPFHQLFLIYRKLE</sequence>
<dbReference type="WBParaSite" id="ECPE_0001528801-mRNA-1">
    <property type="protein sequence ID" value="ECPE_0001528801-mRNA-1"/>
    <property type="gene ID" value="ECPE_0001528801"/>
</dbReference>
<organism evidence="4">
    <name type="scientific">Echinostoma caproni</name>
    <dbReference type="NCBI Taxonomy" id="27848"/>
    <lineage>
        <taxon>Eukaryota</taxon>
        <taxon>Metazoa</taxon>
        <taxon>Spiralia</taxon>
        <taxon>Lophotrochozoa</taxon>
        <taxon>Platyhelminthes</taxon>
        <taxon>Trematoda</taxon>
        <taxon>Digenea</taxon>
        <taxon>Plagiorchiida</taxon>
        <taxon>Echinostomata</taxon>
        <taxon>Echinostomatoidea</taxon>
        <taxon>Echinostomatidae</taxon>
        <taxon>Echinostoma</taxon>
    </lineage>
</organism>
<reference evidence="2 3" key="2">
    <citation type="submission" date="2018-11" db="EMBL/GenBank/DDBJ databases">
        <authorList>
            <consortium name="Pathogen Informatics"/>
        </authorList>
    </citation>
    <scope>NUCLEOTIDE SEQUENCE [LARGE SCALE GENOMIC DNA]</scope>
    <source>
        <strain evidence="2 3">Egypt</strain>
    </source>
</reference>
<name>A0A183B7R3_9TREM</name>
<feature type="compositionally biased region" description="Basic and acidic residues" evidence="1">
    <location>
        <begin position="10"/>
        <end position="31"/>
    </location>
</feature>
<proteinExistence type="predicted"/>
<evidence type="ECO:0000313" key="2">
    <source>
        <dbReference type="EMBL" id="VDP92520.1"/>
    </source>
</evidence>
<dbReference type="EMBL" id="UZAN01059956">
    <property type="protein sequence ID" value="VDP92520.1"/>
    <property type="molecule type" value="Genomic_DNA"/>
</dbReference>
<feature type="region of interest" description="Disordered" evidence="1">
    <location>
        <begin position="1"/>
        <end position="40"/>
    </location>
</feature>
<dbReference type="Proteomes" id="UP000272942">
    <property type="component" value="Unassembled WGS sequence"/>
</dbReference>
<evidence type="ECO:0000313" key="3">
    <source>
        <dbReference type="Proteomes" id="UP000272942"/>
    </source>
</evidence>
<accession>A0A183B7R3</accession>
<keyword evidence="3" id="KW-1185">Reference proteome</keyword>
<protein>
    <submittedName>
        <fullName evidence="2 4">Uncharacterized protein</fullName>
    </submittedName>
</protein>